<evidence type="ECO:0000256" key="1">
    <source>
        <dbReference type="ARBA" id="ARBA00022598"/>
    </source>
</evidence>
<gene>
    <name evidence="5" type="primary">Ttll4</name>
    <name evidence="5" type="ORF">g.13603</name>
</gene>
<dbReference type="PANTHER" id="PTHR12241">
    <property type="entry name" value="TUBULIN POLYGLUTAMYLASE"/>
    <property type="match status" value="1"/>
</dbReference>
<protein>
    <submittedName>
        <fullName evidence="5">Tubulin polyglutamylase TTLL4</fullName>
    </submittedName>
</protein>
<dbReference type="AlphaFoldDB" id="A0A6G1SA67"/>
<feature type="compositionally biased region" description="Polar residues" evidence="4">
    <location>
        <begin position="1"/>
        <end position="21"/>
    </location>
</feature>
<feature type="region of interest" description="Disordered" evidence="4">
    <location>
        <begin position="659"/>
        <end position="689"/>
    </location>
</feature>
<dbReference type="GO" id="GO:0070740">
    <property type="term" value="F:tubulin-glutamic acid ligase activity"/>
    <property type="evidence" value="ECO:0007669"/>
    <property type="project" value="TreeGrafter"/>
</dbReference>
<evidence type="ECO:0000313" key="5">
    <source>
        <dbReference type="EMBL" id="MDE47288.1"/>
    </source>
</evidence>
<reference evidence="5" key="1">
    <citation type="submission" date="2018-10" db="EMBL/GenBank/DDBJ databases">
        <title>Transcriptome assembly of Aceria tosichella (Wheat curl mite) Type 2.</title>
        <authorList>
            <person name="Scully E.D."/>
            <person name="Geib S.M."/>
            <person name="Palmer N.A."/>
            <person name="Gupta A.K."/>
            <person name="Sarath G."/>
            <person name="Tatineni S."/>
        </authorList>
    </citation>
    <scope>NUCLEOTIDE SEQUENCE</scope>
    <source>
        <strain evidence="5">LincolnNE</strain>
    </source>
</reference>
<dbReference type="PROSITE" id="PS51221">
    <property type="entry name" value="TTL"/>
    <property type="match status" value="1"/>
</dbReference>
<dbReference type="GO" id="GO:0036064">
    <property type="term" value="C:ciliary basal body"/>
    <property type="evidence" value="ECO:0007669"/>
    <property type="project" value="TreeGrafter"/>
</dbReference>
<dbReference type="Pfam" id="PF03133">
    <property type="entry name" value="TTL"/>
    <property type="match status" value="1"/>
</dbReference>
<dbReference type="GO" id="GO:0005524">
    <property type="term" value="F:ATP binding"/>
    <property type="evidence" value="ECO:0007669"/>
    <property type="project" value="UniProtKB-KW"/>
</dbReference>
<dbReference type="GO" id="GO:0015631">
    <property type="term" value="F:tubulin binding"/>
    <property type="evidence" value="ECO:0007669"/>
    <property type="project" value="TreeGrafter"/>
</dbReference>
<name>A0A6G1SA67_9ACAR</name>
<feature type="region of interest" description="Disordered" evidence="4">
    <location>
        <begin position="132"/>
        <end position="153"/>
    </location>
</feature>
<keyword evidence="2" id="KW-0547">Nucleotide-binding</keyword>
<keyword evidence="1" id="KW-0436">Ligase</keyword>
<feature type="region of interest" description="Disordered" evidence="4">
    <location>
        <begin position="50"/>
        <end position="101"/>
    </location>
</feature>
<feature type="region of interest" description="Disordered" evidence="4">
    <location>
        <begin position="1"/>
        <end position="35"/>
    </location>
</feature>
<organism evidence="5">
    <name type="scientific">Aceria tosichella</name>
    <name type="common">wheat curl mite</name>
    <dbReference type="NCBI Taxonomy" id="561515"/>
    <lineage>
        <taxon>Eukaryota</taxon>
        <taxon>Metazoa</taxon>
        <taxon>Ecdysozoa</taxon>
        <taxon>Arthropoda</taxon>
        <taxon>Chelicerata</taxon>
        <taxon>Arachnida</taxon>
        <taxon>Acari</taxon>
        <taxon>Acariformes</taxon>
        <taxon>Trombidiformes</taxon>
        <taxon>Prostigmata</taxon>
        <taxon>Eupodina</taxon>
        <taxon>Eriophyoidea</taxon>
        <taxon>Eriophyidae</taxon>
        <taxon>Eriophyinae</taxon>
        <taxon>Aceriini</taxon>
        <taxon>Aceria</taxon>
    </lineage>
</organism>
<evidence type="ECO:0000256" key="4">
    <source>
        <dbReference type="SAM" id="MobiDB-lite"/>
    </source>
</evidence>
<dbReference type="GO" id="GO:0000226">
    <property type="term" value="P:microtubule cytoskeleton organization"/>
    <property type="evidence" value="ECO:0007669"/>
    <property type="project" value="TreeGrafter"/>
</dbReference>
<evidence type="ECO:0000256" key="3">
    <source>
        <dbReference type="ARBA" id="ARBA00022840"/>
    </source>
</evidence>
<dbReference type="InterPro" id="IPR004344">
    <property type="entry name" value="TTL/TTLL_fam"/>
</dbReference>
<dbReference type="EMBL" id="GGYP01002517">
    <property type="protein sequence ID" value="MDE47288.1"/>
    <property type="molecule type" value="Transcribed_RNA"/>
</dbReference>
<dbReference type="SUPFAM" id="SSF56059">
    <property type="entry name" value="Glutathione synthetase ATP-binding domain-like"/>
    <property type="match status" value="1"/>
</dbReference>
<feature type="compositionally biased region" description="Low complexity" evidence="4">
    <location>
        <begin position="22"/>
        <end position="35"/>
    </location>
</feature>
<feature type="compositionally biased region" description="Basic residues" evidence="4">
    <location>
        <begin position="72"/>
        <end position="98"/>
    </location>
</feature>
<sequence>MSGTTQVIHMQPNQTQNGYKHQNSGGQINGGQQTTTNNVTITKTHLASNSIIKDNNNKHCKIDQGPQNRINNNHHHLHSSNNNHHHQHQHNHQHQSKRRLSDERELVKLLASFSDRSLALLESGTACGTRANTENTIIGPPVKRSVKNGGEPTRDVTSWQQFYSFPRLYVPNNLINPSSTDSKTTEPFVLQPSLFHKNHVPPTVYFNTKLTDESRPPIGLPASLQHMFKWKISSITPNTIRNCVAFMKFEIIRQSNTTDSYYIGSWCKHMPLVDFGKLDDWRKVNHYPGSFHMGRKDKLWLRLRLASQKYDKFDSLHPKTFVLPKDYEELDKYWKNSPSNLFIMKPPASARGNGVEVINNISQIPESALKLPQQSQDDGSIVNKKSTMIVQQYISNPCLLENRQKFDLRIYVLVTSVDPLKIYVYDEGLVRFASSKYTSQEDGIIDQYMHLTNYFINKNNRDYQINNDCDSLDGCKWTLKRFWRYIEEHFEHVSSKDLWDQIIDIIIKTIICCETPMTRLSHANCKNDYSSYELFGFDIILDENFKPWILEVNITPSLKSESNLDTSVKFRVIRDMFNLVGYHLPPPPADQPNPMTQYENCRLFFDKRLYTESLTKQDKLKHLKYQKLFKQENNHRRSVTPQHALLVSSATNDQKEIINQMQQQPQQQQQEGINANGNGNGSTMTSSSQATAYRIQNNNDTNKNRDITTTKQDLVGSLSDDESSAFRMADDGDILSVLTQSDIRVLMLAEDELSRCGQFKRVYPSATSSQYLKYFDKTRYYNLLLDAWEQRYKDNRMEGIRRLSSQASFLD</sequence>
<keyword evidence="3" id="KW-0067">ATP-binding</keyword>
<accession>A0A6G1SA67</accession>
<dbReference type="Gene3D" id="3.30.470.20">
    <property type="entry name" value="ATP-grasp fold, B domain"/>
    <property type="match status" value="1"/>
</dbReference>
<proteinExistence type="predicted"/>
<feature type="compositionally biased region" description="Low complexity" evidence="4">
    <location>
        <begin position="659"/>
        <end position="688"/>
    </location>
</feature>
<dbReference type="PANTHER" id="PTHR12241:SF162">
    <property type="entry name" value="TUBULIN MONOGLUTAMYLASE TTLL4"/>
    <property type="match status" value="1"/>
</dbReference>
<evidence type="ECO:0000256" key="2">
    <source>
        <dbReference type="ARBA" id="ARBA00022741"/>
    </source>
</evidence>